<name>C0BB04_9FIRM</name>
<reference evidence="2 3" key="1">
    <citation type="submission" date="2009-02" db="EMBL/GenBank/DDBJ databases">
        <authorList>
            <person name="Fulton L."/>
            <person name="Clifton S."/>
            <person name="Fulton B."/>
            <person name="Xu J."/>
            <person name="Minx P."/>
            <person name="Pepin K.H."/>
            <person name="Johnson M."/>
            <person name="Bhonagiri V."/>
            <person name="Nash W.E."/>
            <person name="Mardis E.R."/>
            <person name="Wilson R.K."/>
        </authorList>
    </citation>
    <scope>NUCLEOTIDE SEQUENCE [LARGE SCALE GENOMIC DNA]</scope>
    <source>
        <strain evidence="2 3">ATCC 27758</strain>
    </source>
</reference>
<dbReference type="EMBL" id="ABVR01000041">
    <property type="protein sequence ID" value="EEG89278.1"/>
    <property type="molecule type" value="Genomic_DNA"/>
</dbReference>
<organism evidence="2 3">
    <name type="scientific">Coprococcus comes ATCC 27758</name>
    <dbReference type="NCBI Taxonomy" id="470146"/>
    <lineage>
        <taxon>Bacteria</taxon>
        <taxon>Bacillati</taxon>
        <taxon>Bacillota</taxon>
        <taxon>Clostridia</taxon>
        <taxon>Lachnospirales</taxon>
        <taxon>Lachnospiraceae</taxon>
        <taxon>Coprococcus</taxon>
    </lineage>
</organism>
<proteinExistence type="predicted"/>
<evidence type="ECO:0000313" key="3">
    <source>
        <dbReference type="Proteomes" id="UP000003793"/>
    </source>
</evidence>
<dbReference type="Proteomes" id="UP000003793">
    <property type="component" value="Unassembled WGS sequence"/>
</dbReference>
<dbReference type="HOGENOM" id="CLU_2842276_0_0_9"/>
<comment type="caution">
    <text evidence="2">The sequence shown here is derived from an EMBL/GenBank/DDBJ whole genome shotgun (WGS) entry which is preliminary data.</text>
</comment>
<protein>
    <submittedName>
        <fullName evidence="2">Uncharacterized protein</fullName>
    </submittedName>
</protein>
<feature type="region of interest" description="Disordered" evidence="1">
    <location>
        <begin position="46"/>
        <end position="65"/>
    </location>
</feature>
<accession>C0BB04</accession>
<evidence type="ECO:0000313" key="2">
    <source>
        <dbReference type="EMBL" id="EEG89278.1"/>
    </source>
</evidence>
<dbReference type="AlphaFoldDB" id="C0BB04"/>
<reference evidence="2 3" key="2">
    <citation type="submission" date="2009-03" db="EMBL/GenBank/DDBJ databases">
        <title>Draft genome sequence of Coprococcus comes (ATCC 27758).</title>
        <authorList>
            <person name="Sudarsanam P."/>
            <person name="Ley R."/>
            <person name="Guruge J."/>
            <person name="Turnbaugh P.J."/>
            <person name="Mahowald M."/>
            <person name="Liep D."/>
            <person name="Gordon J."/>
        </authorList>
    </citation>
    <scope>NUCLEOTIDE SEQUENCE [LARGE SCALE GENOMIC DNA]</scope>
    <source>
        <strain evidence="2 3">ATCC 27758</strain>
    </source>
</reference>
<evidence type="ECO:0000256" key="1">
    <source>
        <dbReference type="SAM" id="MobiDB-lite"/>
    </source>
</evidence>
<feature type="compositionally biased region" description="Basic and acidic residues" evidence="1">
    <location>
        <begin position="52"/>
        <end position="65"/>
    </location>
</feature>
<gene>
    <name evidence="2" type="ORF">COPCOM_02257</name>
</gene>
<sequence>MMHFLLSGSSTLPLNQQLAGATGFFRTSSDWGVPSVCFLSSRKRVGSLGGKGRGDQAEKKGFQFI</sequence>